<proteinExistence type="predicted"/>
<keyword evidence="2" id="KW-1185">Reference proteome</keyword>
<evidence type="ECO:0000313" key="1">
    <source>
        <dbReference type="EMBL" id="VDN44996.1"/>
    </source>
</evidence>
<gene>
    <name evidence="1" type="ORF">GPUH_LOCUS26023</name>
</gene>
<name>A0A3P7RPF9_9BILA</name>
<reference evidence="1 2" key="1">
    <citation type="submission" date="2018-11" db="EMBL/GenBank/DDBJ databases">
        <authorList>
            <consortium name="Pathogen Informatics"/>
        </authorList>
    </citation>
    <scope>NUCLEOTIDE SEQUENCE [LARGE SCALE GENOMIC DNA]</scope>
</reference>
<dbReference type="EMBL" id="UYRT01108118">
    <property type="protein sequence ID" value="VDN44996.1"/>
    <property type="molecule type" value="Genomic_DNA"/>
</dbReference>
<dbReference type="AlphaFoldDB" id="A0A3P7RPF9"/>
<dbReference type="Proteomes" id="UP000271098">
    <property type="component" value="Unassembled WGS sequence"/>
</dbReference>
<evidence type="ECO:0000313" key="2">
    <source>
        <dbReference type="Proteomes" id="UP000271098"/>
    </source>
</evidence>
<accession>A0A3P7RPF9</accession>
<protein>
    <submittedName>
        <fullName evidence="1">Uncharacterized protein</fullName>
    </submittedName>
</protein>
<organism evidence="1 2">
    <name type="scientific">Gongylonema pulchrum</name>
    <dbReference type="NCBI Taxonomy" id="637853"/>
    <lineage>
        <taxon>Eukaryota</taxon>
        <taxon>Metazoa</taxon>
        <taxon>Ecdysozoa</taxon>
        <taxon>Nematoda</taxon>
        <taxon>Chromadorea</taxon>
        <taxon>Rhabditida</taxon>
        <taxon>Spirurina</taxon>
        <taxon>Spiruromorpha</taxon>
        <taxon>Spiruroidea</taxon>
        <taxon>Gongylonematidae</taxon>
        <taxon>Gongylonema</taxon>
    </lineage>
</organism>
<sequence>MMQGIRAISKDAWKAMYCKSITLKFRRRKMEAKVRQKIID</sequence>